<dbReference type="PANTHER" id="PTHR11941">
    <property type="entry name" value="ENOYL-COA HYDRATASE-RELATED"/>
    <property type="match status" value="1"/>
</dbReference>
<evidence type="ECO:0000313" key="5">
    <source>
        <dbReference type="Proteomes" id="UP001232973"/>
    </source>
</evidence>
<keyword evidence="5" id="KW-1185">Reference proteome</keyword>
<dbReference type="Proteomes" id="UP001232973">
    <property type="component" value="Unassembled WGS sequence"/>
</dbReference>
<dbReference type="RefSeq" id="WP_274456253.1">
    <property type="nucleotide sequence ID" value="NZ_CP067097.1"/>
</dbReference>
<name>A0ABT9XLU0_9BACL</name>
<dbReference type="EMBL" id="JAUSTP010000035">
    <property type="protein sequence ID" value="MDQ0191250.1"/>
    <property type="molecule type" value="Genomic_DNA"/>
</dbReference>
<dbReference type="NCBIfam" id="NF005802">
    <property type="entry name" value="PRK07657.1"/>
    <property type="match status" value="1"/>
</dbReference>
<dbReference type="Gene3D" id="3.90.226.10">
    <property type="entry name" value="2-enoyl-CoA Hydratase, Chain A, domain 1"/>
    <property type="match status" value="1"/>
</dbReference>
<dbReference type="InterPro" id="IPR014748">
    <property type="entry name" value="Enoyl-CoA_hydra_C"/>
</dbReference>
<evidence type="ECO:0000256" key="3">
    <source>
        <dbReference type="RuleBase" id="RU003707"/>
    </source>
</evidence>
<dbReference type="Pfam" id="PF00378">
    <property type="entry name" value="ECH_1"/>
    <property type="match status" value="1"/>
</dbReference>
<reference evidence="4 5" key="1">
    <citation type="submission" date="2023-07" db="EMBL/GenBank/DDBJ databases">
        <title>Genomic Encyclopedia of Type Strains, Phase IV (KMG-IV): sequencing the most valuable type-strain genomes for metagenomic binning, comparative biology and taxonomic classification.</title>
        <authorList>
            <person name="Goeker M."/>
        </authorList>
    </citation>
    <scope>NUCLEOTIDE SEQUENCE [LARGE SCALE GENOMIC DNA]</scope>
    <source>
        <strain evidence="4 5">DSM 4006</strain>
    </source>
</reference>
<dbReference type="PROSITE" id="PS00166">
    <property type="entry name" value="ENOYL_COA_HYDRATASE"/>
    <property type="match status" value="1"/>
</dbReference>
<sequence length="265" mass="27623">MSEAGGTNDLVRVEEADGVVTLTLNRPESANALSQALLQALHGAVYDLHFRPDVRAVILTGAGSKAFCAGADLKERRGMPEVQVRQAVARIRSVVESIAALPMPTIAAVNGVAFGGGTELALACDLRIAAASAKMGLTETGLAIIPGAGGTQRLPRLIGLAKAKELIYTARRIDAQTALAIGLVNQVAADDELLPAARALAAEIAQNGPVAVRQAKFAIDKGFDVGLEAGLAIEGKAYELVIPTEDRVEALQAFAEKRKPVFKGR</sequence>
<proteinExistence type="inferred from homology"/>
<evidence type="ECO:0000313" key="4">
    <source>
        <dbReference type="EMBL" id="MDQ0191250.1"/>
    </source>
</evidence>
<evidence type="ECO:0000256" key="1">
    <source>
        <dbReference type="ARBA" id="ARBA00005254"/>
    </source>
</evidence>
<protein>
    <submittedName>
        <fullName evidence="4">Enoyl-CoA hydratase/carnithine racemase</fullName>
    </submittedName>
</protein>
<dbReference type="SUPFAM" id="SSF52096">
    <property type="entry name" value="ClpP/crotonase"/>
    <property type="match status" value="1"/>
</dbReference>
<accession>A0ABT9XLU0</accession>
<comment type="caution">
    <text evidence="4">The sequence shown here is derived from an EMBL/GenBank/DDBJ whole genome shotgun (WGS) entry which is preliminary data.</text>
</comment>
<dbReference type="InterPro" id="IPR001753">
    <property type="entry name" value="Enoyl-CoA_hydra/iso"/>
</dbReference>
<dbReference type="InterPro" id="IPR029045">
    <property type="entry name" value="ClpP/crotonase-like_dom_sf"/>
</dbReference>
<dbReference type="Gene3D" id="1.10.12.10">
    <property type="entry name" value="Lyase 2-enoyl-coa Hydratase, Chain A, domain 2"/>
    <property type="match status" value="1"/>
</dbReference>
<gene>
    <name evidence="4" type="ORF">J2S03_003119</name>
</gene>
<dbReference type="CDD" id="cd06558">
    <property type="entry name" value="crotonase-like"/>
    <property type="match status" value="1"/>
</dbReference>
<dbReference type="InterPro" id="IPR018376">
    <property type="entry name" value="Enoyl-CoA_hyd/isom_CS"/>
</dbReference>
<keyword evidence="2" id="KW-0456">Lyase</keyword>
<comment type="similarity">
    <text evidence="1 3">Belongs to the enoyl-CoA hydratase/isomerase family.</text>
</comment>
<evidence type="ECO:0000256" key="2">
    <source>
        <dbReference type="ARBA" id="ARBA00023239"/>
    </source>
</evidence>
<organism evidence="4 5">
    <name type="scientific">Alicyclobacillus cycloheptanicus</name>
    <dbReference type="NCBI Taxonomy" id="1457"/>
    <lineage>
        <taxon>Bacteria</taxon>
        <taxon>Bacillati</taxon>
        <taxon>Bacillota</taxon>
        <taxon>Bacilli</taxon>
        <taxon>Bacillales</taxon>
        <taxon>Alicyclobacillaceae</taxon>
        <taxon>Alicyclobacillus</taxon>
    </lineage>
</organism>
<dbReference type="PANTHER" id="PTHR11941:SF54">
    <property type="entry name" value="ENOYL-COA HYDRATASE, MITOCHONDRIAL"/>
    <property type="match status" value="1"/>
</dbReference>